<evidence type="ECO:0000313" key="2">
    <source>
        <dbReference type="EMBL" id="SFC92490.1"/>
    </source>
</evidence>
<dbReference type="Proteomes" id="UP000198639">
    <property type="component" value="Unassembled WGS sequence"/>
</dbReference>
<dbReference type="InterPro" id="IPR010327">
    <property type="entry name" value="FldB/FldC_alpha/beta"/>
</dbReference>
<evidence type="ECO:0000256" key="1">
    <source>
        <dbReference type="ARBA" id="ARBA00005806"/>
    </source>
</evidence>
<organism evidence="2 3">
    <name type="scientific">Massilia yuzhufengensis</name>
    <dbReference type="NCBI Taxonomy" id="1164594"/>
    <lineage>
        <taxon>Bacteria</taxon>
        <taxon>Pseudomonadati</taxon>
        <taxon>Pseudomonadota</taxon>
        <taxon>Betaproteobacteria</taxon>
        <taxon>Burkholderiales</taxon>
        <taxon>Oxalobacteraceae</taxon>
        <taxon>Telluria group</taxon>
        <taxon>Massilia</taxon>
    </lineage>
</organism>
<dbReference type="STRING" id="1164594.SAMN05216204_11276"/>
<dbReference type="Gene3D" id="1.20.1270.370">
    <property type="match status" value="1"/>
</dbReference>
<comment type="similarity">
    <text evidence="1">Belongs to the FldB/FldC dehydratase alpha/beta subunit family.</text>
</comment>
<reference evidence="3" key="1">
    <citation type="submission" date="2016-10" db="EMBL/GenBank/DDBJ databases">
        <authorList>
            <person name="Varghese N."/>
            <person name="Submissions S."/>
        </authorList>
    </citation>
    <scope>NUCLEOTIDE SEQUENCE [LARGE SCALE GENOMIC DNA]</scope>
    <source>
        <strain evidence="3">CGMCC 1.12041</strain>
    </source>
</reference>
<dbReference type="PANTHER" id="PTHR30548">
    <property type="entry name" value="2-HYDROXYGLUTARYL-COA DEHYDRATASE, D-COMPONENT-RELATED"/>
    <property type="match status" value="1"/>
</dbReference>
<dbReference type="Gene3D" id="3.40.50.11900">
    <property type="match status" value="1"/>
</dbReference>
<name>A0A1I1NFI8_9BURK</name>
<evidence type="ECO:0000313" key="3">
    <source>
        <dbReference type="Proteomes" id="UP000198639"/>
    </source>
</evidence>
<dbReference type="Pfam" id="PF06050">
    <property type="entry name" value="HGD-D"/>
    <property type="match status" value="1"/>
</dbReference>
<accession>A0A1I1NFI8</accession>
<dbReference type="AlphaFoldDB" id="A0A1I1NFI8"/>
<dbReference type="PANTHER" id="PTHR30548:SF1">
    <property type="entry name" value="DEHYDRATASE SUBUNIT MJ0007-RELATED"/>
    <property type="match status" value="1"/>
</dbReference>
<keyword evidence="3" id="KW-1185">Reference proteome</keyword>
<sequence>MIENMNNPDPFAPVRAAYADRSGAAGQARAAGQPVVAYLGNATPVELIIAAGAFPLLMAGDPLDDTPLAEQYLDDDFDGDLRSVYQRIVSGHYNLADLIVIPRSSNNYLYLYYFLRETRRMLPGQKFPEVVLFDVLHTPFLSTGQYVYKRLLALKARLEKLGGKAIDDAALRAAIVTVNRSRAALQDLNALRREARVTGADLLRATGAAGFAGPAAAAAMLRAAHAQLASLAPRGGMRLMVKGAPHDNAAFYELVEELGALVVADDHVSGERSFEHLVEEGVEPIAALAQHYQLHAPGIRSFPQLTQDRRFIEIVEQAQVEGVAFFHDEFDDTMGWDYPEQKRLLDERGIPSVFLQQQSYRTPDRAAQEAAIRALMERKTP</sequence>
<gene>
    <name evidence="2" type="ORF">SAMN05216204_11276</name>
</gene>
<proteinExistence type="inferred from homology"/>
<protein>
    <submittedName>
        <fullName evidence="2">Benzoyl-CoA reductase (2-electron) gamma subunit</fullName>
    </submittedName>
</protein>
<dbReference type="Gene3D" id="3.40.50.11890">
    <property type="match status" value="1"/>
</dbReference>
<dbReference type="EMBL" id="FOLD01000012">
    <property type="protein sequence ID" value="SFC92490.1"/>
    <property type="molecule type" value="Genomic_DNA"/>
</dbReference>